<dbReference type="KEGG" id="ahz:APS56_05260"/>
<dbReference type="RefSeq" id="WP_054725607.1">
    <property type="nucleotide sequence ID" value="NZ_CP012898.1"/>
</dbReference>
<dbReference type="InterPro" id="IPR028098">
    <property type="entry name" value="Glyco_trans_4-like_N"/>
</dbReference>
<organism evidence="4 5">
    <name type="scientific">Pseudalgibacter alginicilyticus</name>
    <dbReference type="NCBI Taxonomy" id="1736674"/>
    <lineage>
        <taxon>Bacteria</taxon>
        <taxon>Pseudomonadati</taxon>
        <taxon>Bacteroidota</taxon>
        <taxon>Flavobacteriia</taxon>
        <taxon>Flavobacteriales</taxon>
        <taxon>Flavobacteriaceae</taxon>
        <taxon>Pseudalgibacter</taxon>
    </lineage>
</organism>
<evidence type="ECO:0000313" key="4">
    <source>
        <dbReference type="EMBL" id="ALJ04581.1"/>
    </source>
</evidence>
<dbReference type="CDD" id="cd03801">
    <property type="entry name" value="GT4_PimA-like"/>
    <property type="match status" value="1"/>
</dbReference>
<dbReference type="Pfam" id="PF13439">
    <property type="entry name" value="Glyco_transf_4"/>
    <property type="match status" value="1"/>
</dbReference>
<protein>
    <submittedName>
        <fullName evidence="4">Glycoside hydrolase</fullName>
    </submittedName>
</protein>
<name>A0A0P0D146_9FLAO</name>
<keyword evidence="1" id="KW-0808">Transferase</keyword>
<dbReference type="STRING" id="1736674.APS56_05260"/>
<proteinExistence type="predicted"/>
<dbReference type="PANTHER" id="PTHR46401">
    <property type="entry name" value="GLYCOSYLTRANSFERASE WBBK-RELATED"/>
    <property type="match status" value="1"/>
</dbReference>
<evidence type="ECO:0000259" key="2">
    <source>
        <dbReference type="Pfam" id="PF00534"/>
    </source>
</evidence>
<feature type="domain" description="Glycosyltransferase subfamily 4-like N-terminal" evidence="3">
    <location>
        <begin position="19"/>
        <end position="181"/>
    </location>
</feature>
<dbReference type="EMBL" id="CP012898">
    <property type="protein sequence ID" value="ALJ04581.1"/>
    <property type="molecule type" value="Genomic_DNA"/>
</dbReference>
<keyword evidence="4" id="KW-0378">Hydrolase</keyword>
<dbReference type="Pfam" id="PF00534">
    <property type="entry name" value="Glycos_transf_1"/>
    <property type="match status" value="1"/>
</dbReference>
<dbReference type="Gene3D" id="3.40.50.2000">
    <property type="entry name" value="Glycogen Phosphorylase B"/>
    <property type="match status" value="2"/>
</dbReference>
<dbReference type="SUPFAM" id="SSF53756">
    <property type="entry name" value="UDP-Glycosyltransferase/glycogen phosphorylase"/>
    <property type="match status" value="1"/>
</dbReference>
<dbReference type="PANTHER" id="PTHR46401:SF2">
    <property type="entry name" value="GLYCOSYLTRANSFERASE WBBK-RELATED"/>
    <property type="match status" value="1"/>
</dbReference>
<accession>A0A0P0D146</accession>
<dbReference type="GO" id="GO:0009103">
    <property type="term" value="P:lipopolysaccharide biosynthetic process"/>
    <property type="evidence" value="ECO:0007669"/>
    <property type="project" value="TreeGrafter"/>
</dbReference>
<dbReference type="Proteomes" id="UP000057981">
    <property type="component" value="Chromosome"/>
</dbReference>
<feature type="domain" description="Glycosyl transferase family 1" evidence="2">
    <location>
        <begin position="188"/>
        <end position="355"/>
    </location>
</feature>
<evidence type="ECO:0000256" key="1">
    <source>
        <dbReference type="ARBA" id="ARBA00022679"/>
    </source>
</evidence>
<dbReference type="GO" id="GO:0016757">
    <property type="term" value="F:glycosyltransferase activity"/>
    <property type="evidence" value="ECO:0007669"/>
    <property type="project" value="InterPro"/>
</dbReference>
<dbReference type="GO" id="GO:0016787">
    <property type="term" value="F:hydrolase activity"/>
    <property type="evidence" value="ECO:0007669"/>
    <property type="project" value="UniProtKB-KW"/>
</dbReference>
<dbReference type="OrthoDB" id="502646at2"/>
<dbReference type="AlphaFoldDB" id="A0A0P0D146"/>
<dbReference type="InterPro" id="IPR001296">
    <property type="entry name" value="Glyco_trans_1"/>
</dbReference>
<gene>
    <name evidence="4" type="ORF">APS56_05260</name>
</gene>
<reference evidence="4 5" key="1">
    <citation type="submission" date="2015-10" db="EMBL/GenBank/DDBJ databases">
        <authorList>
            <person name="Gilbert D.G."/>
        </authorList>
    </citation>
    <scope>NUCLEOTIDE SEQUENCE [LARGE SCALE GENOMIC DNA]</scope>
    <source>
        <strain evidence="5">HZ-22</strain>
    </source>
</reference>
<dbReference type="PATRIC" id="fig|1736674.3.peg.1079"/>
<evidence type="ECO:0000259" key="3">
    <source>
        <dbReference type="Pfam" id="PF13439"/>
    </source>
</evidence>
<keyword evidence="5" id="KW-1185">Reference proteome</keyword>
<evidence type="ECO:0000313" key="5">
    <source>
        <dbReference type="Proteomes" id="UP000057981"/>
    </source>
</evidence>
<sequence length="379" mass="42755">MKIAFLTPEYPHPKTGSSGGIGTSILSLAKALSNLGHTISVLVYGQDKDDYFIENNIHFYKIKNIKVKGLSLIFTQKKVQRLIDSLYDSGKIDIVEAPDWTGFTAFVNIKCPLVIRENGSDTYFCYLDKRKVKYKNKYLERRALKKADGVISVSAFTGNLTNKLLGLNRSFTVIPNGIDATQFMPMQRQSTKQTLLYFGTLIRKKGLLELPEIFNLVHDLNKEVELILVGKDSGDIKTGSDSTWKLMQPMFNTSAIKKVNYLGIVAYSKIQDLIKEATVCVFPTFAEALPVSWLEAMAMEKAFVASNIGWANEMIDDGVDGFLVHPTDHKLYAERILELLKDPIRQKQFGKAAREKVMVQFSHDLIAKQSVEFYETLIQ</sequence>